<evidence type="ECO:0000256" key="2">
    <source>
        <dbReference type="ARBA" id="ARBA00022741"/>
    </source>
</evidence>
<keyword evidence="1" id="KW-0813">Transport</keyword>
<organism evidence="5 6">
    <name type="scientific">Metabacillus malikii</name>
    <dbReference type="NCBI Taxonomy" id="1504265"/>
    <lineage>
        <taxon>Bacteria</taxon>
        <taxon>Bacillati</taxon>
        <taxon>Bacillota</taxon>
        <taxon>Bacilli</taxon>
        <taxon>Bacillales</taxon>
        <taxon>Bacillaceae</taxon>
        <taxon>Metabacillus</taxon>
    </lineage>
</organism>
<dbReference type="GO" id="GO:0005524">
    <property type="term" value="F:ATP binding"/>
    <property type="evidence" value="ECO:0007669"/>
    <property type="project" value="UniProtKB-KW"/>
</dbReference>
<dbReference type="RefSeq" id="WP_307342314.1">
    <property type="nucleotide sequence ID" value="NZ_JAUSUD010000012.1"/>
</dbReference>
<dbReference type="PANTHER" id="PTHR42939">
    <property type="entry name" value="ABC TRANSPORTER ATP-BINDING PROTEIN ALBC-RELATED"/>
    <property type="match status" value="1"/>
</dbReference>
<dbReference type="PROSITE" id="PS00211">
    <property type="entry name" value="ABC_TRANSPORTER_1"/>
    <property type="match status" value="1"/>
</dbReference>
<proteinExistence type="predicted"/>
<dbReference type="Pfam" id="PF00005">
    <property type="entry name" value="ABC_tran"/>
    <property type="match status" value="1"/>
</dbReference>
<dbReference type="PANTHER" id="PTHR42939:SF1">
    <property type="entry name" value="ABC TRANSPORTER ATP-BINDING PROTEIN ALBC-RELATED"/>
    <property type="match status" value="1"/>
</dbReference>
<comment type="caution">
    <text evidence="5">The sequence shown here is derived from an EMBL/GenBank/DDBJ whole genome shotgun (WGS) entry which is preliminary data.</text>
</comment>
<dbReference type="InterPro" id="IPR003439">
    <property type="entry name" value="ABC_transporter-like_ATP-bd"/>
</dbReference>
<dbReference type="Gene3D" id="3.40.50.300">
    <property type="entry name" value="P-loop containing nucleotide triphosphate hydrolases"/>
    <property type="match status" value="1"/>
</dbReference>
<keyword evidence="2" id="KW-0547">Nucleotide-binding</keyword>
<keyword evidence="3 5" id="KW-0067">ATP-binding</keyword>
<evidence type="ECO:0000313" key="5">
    <source>
        <dbReference type="EMBL" id="MDQ0231407.1"/>
    </source>
</evidence>
<feature type="domain" description="ABC transporter" evidence="4">
    <location>
        <begin position="2"/>
        <end position="217"/>
    </location>
</feature>
<sequence>MLKLQNLDLKTREILLYGSNMCLERGAVYGLSARNGSGKTTLLRTISGLRREDKAMIFIEEQNKIFSLIEMKNAILYYETAEWFDVNLSGLDYLNFIKSTWKNENQMPITEVINFWSMGDYIKLPIKKYSLGMKQKLLLSMYAVSGANYWLLDEPTIGLDTNSLEQFKRYMLDAKKRGTCVLFSSHQNDSIYAVCDFIFEMENRTLSLVANDRKLGD</sequence>
<dbReference type="InterPro" id="IPR017871">
    <property type="entry name" value="ABC_transporter-like_CS"/>
</dbReference>
<evidence type="ECO:0000313" key="6">
    <source>
        <dbReference type="Proteomes" id="UP001234495"/>
    </source>
</evidence>
<evidence type="ECO:0000259" key="4">
    <source>
        <dbReference type="PROSITE" id="PS50893"/>
    </source>
</evidence>
<keyword evidence="6" id="KW-1185">Reference proteome</keyword>
<evidence type="ECO:0000256" key="3">
    <source>
        <dbReference type="ARBA" id="ARBA00022840"/>
    </source>
</evidence>
<name>A0ABT9ZGL1_9BACI</name>
<reference evidence="5 6" key="1">
    <citation type="submission" date="2023-07" db="EMBL/GenBank/DDBJ databases">
        <title>Genomic Encyclopedia of Type Strains, Phase IV (KMG-IV): sequencing the most valuable type-strain genomes for metagenomic binning, comparative biology and taxonomic classification.</title>
        <authorList>
            <person name="Goeker M."/>
        </authorList>
    </citation>
    <scope>NUCLEOTIDE SEQUENCE [LARGE SCALE GENOMIC DNA]</scope>
    <source>
        <strain evidence="5 6">DSM 29005</strain>
    </source>
</reference>
<dbReference type="SUPFAM" id="SSF52540">
    <property type="entry name" value="P-loop containing nucleoside triphosphate hydrolases"/>
    <property type="match status" value="1"/>
</dbReference>
<dbReference type="PROSITE" id="PS50893">
    <property type="entry name" value="ABC_TRANSPORTER_2"/>
    <property type="match status" value="1"/>
</dbReference>
<evidence type="ECO:0000256" key="1">
    <source>
        <dbReference type="ARBA" id="ARBA00022448"/>
    </source>
</evidence>
<dbReference type="InterPro" id="IPR051782">
    <property type="entry name" value="ABC_Transporter_VariousFunc"/>
</dbReference>
<dbReference type="EMBL" id="JAUSUD010000012">
    <property type="protein sequence ID" value="MDQ0231407.1"/>
    <property type="molecule type" value="Genomic_DNA"/>
</dbReference>
<dbReference type="Proteomes" id="UP001234495">
    <property type="component" value="Unassembled WGS sequence"/>
</dbReference>
<dbReference type="InterPro" id="IPR027417">
    <property type="entry name" value="P-loop_NTPase"/>
</dbReference>
<protein>
    <submittedName>
        <fullName evidence="5">ABC-2 type transport system ATP-binding protein</fullName>
    </submittedName>
</protein>
<gene>
    <name evidence="5" type="ORF">J2S19_002690</name>
</gene>
<accession>A0ABT9ZGL1</accession>